<reference evidence="14 15" key="1">
    <citation type="submission" date="2011-02" db="EMBL/GenBank/DDBJ databases">
        <authorList>
            <person name="Muzny D."/>
            <person name="Qin X."/>
            <person name="Deng J."/>
            <person name="Jiang H."/>
            <person name="Liu Y."/>
            <person name="Qu J."/>
            <person name="Song X.-Z."/>
            <person name="Zhang L."/>
            <person name="Thornton R."/>
            <person name="Coyle M."/>
            <person name="Francisco L."/>
            <person name="Jackson L."/>
            <person name="Javaid M."/>
            <person name="Korchina V."/>
            <person name="Kovar C."/>
            <person name="Mata R."/>
            <person name="Mathew T."/>
            <person name="Ngo R."/>
            <person name="Nguyen L."/>
            <person name="Nguyen N."/>
            <person name="Okwuonu G."/>
            <person name="Ongeri F."/>
            <person name="Pham C."/>
            <person name="Simmons D."/>
            <person name="Wilczek-Boney K."/>
            <person name="Hale W."/>
            <person name="Jakkamsetti A."/>
            <person name="Pham P."/>
            <person name="Ruth R."/>
            <person name="San Lucas F."/>
            <person name="Warren J."/>
            <person name="Zhang J."/>
            <person name="Zhao Z."/>
            <person name="Zhou C."/>
            <person name="Zhu D."/>
            <person name="Lee S."/>
            <person name="Bess C."/>
            <person name="Blankenburg K."/>
            <person name="Forbes L."/>
            <person name="Fu Q."/>
            <person name="Gubbala S."/>
            <person name="Hirani K."/>
            <person name="Jayaseelan J.C."/>
            <person name="Lara F."/>
            <person name="Munidasa M."/>
            <person name="Palculict T."/>
            <person name="Patil S."/>
            <person name="Pu L.-L."/>
            <person name="Saada N."/>
            <person name="Tang L."/>
            <person name="Weissenberger G."/>
            <person name="Zhu Y."/>
            <person name="Hemphill L."/>
            <person name="Shang Y."/>
            <person name="Youmans B."/>
            <person name="Ayvaz T."/>
            <person name="Ross M."/>
            <person name="Santibanez J."/>
            <person name="Aqrawi P."/>
            <person name="Gross S."/>
            <person name="Joshi V."/>
            <person name="Fowler G."/>
            <person name="Nazareth L."/>
            <person name="Reid J."/>
            <person name="Worley K."/>
            <person name="Petrosino J."/>
            <person name="Highlander S."/>
            <person name="Gibbs R."/>
        </authorList>
    </citation>
    <scope>NUCLEOTIDE SEQUENCE [LARGE SCALE GENOMIC DNA]</scope>
    <source>
        <strain evidence="14 15">ATCC BAA-1200</strain>
    </source>
</reference>
<evidence type="ECO:0000256" key="6">
    <source>
        <dbReference type="ARBA" id="ARBA00008299"/>
    </source>
</evidence>
<keyword evidence="10 12" id="KW-0862">Zinc</keyword>
<evidence type="ECO:0000256" key="2">
    <source>
        <dbReference type="ARBA" id="ARBA00001460"/>
    </source>
</evidence>
<feature type="binding site" evidence="12">
    <location>
        <position position="109"/>
    </location>
    <ligand>
        <name>Zn(2+)</name>
        <dbReference type="ChEBI" id="CHEBI:29105"/>
        <note>ligand shared between dimeric partners</note>
    </ligand>
</feature>
<keyword evidence="12" id="KW-0479">Metal-binding</keyword>
<dbReference type="AlphaFoldDB" id="F2BBE9"/>
<dbReference type="InterPro" id="IPR038019">
    <property type="entry name" value="PRib_AMP_CycHydrolase_sf"/>
</dbReference>
<keyword evidence="12" id="KW-0460">Magnesium</keyword>
<sequence>MHLVLPREECENRAFSAQRARGRLKTTGGAMDEAVLQGVKFDANGLVCAVAQDWQSGRVLMVAWMNAEALAQTAATGYAHYYSRSRRKQWMKGEESGHTQKVRELRLDCDGDAVVMRIEQNGGIACHTGRQSCFYKVWRDGRWQIADAVLKDEAEIYGKTHGQAR</sequence>
<evidence type="ECO:0000256" key="3">
    <source>
        <dbReference type="ARBA" id="ARBA00005169"/>
    </source>
</evidence>
<dbReference type="HOGENOM" id="CLU_048577_5_0_4"/>
<comment type="pathway">
    <text evidence="3 12">Amino-acid biosynthesis; L-histidine biosynthesis; L-histidine from 5-phospho-alpha-D-ribose 1-diphosphate: step 3/9.</text>
</comment>
<dbReference type="Proteomes" id="UP000004105">
    <property type="component" value="Unassembled WGS sequence"/>
</dbReference>
<dbReference type="GO" id="GO:0000287">
    <property type="term" value="F:magnesium ion binding"/>
    <property type="evidence" value="ECO:0007669"/>
    <property type="project" value="UniProtKB-UniRule"/>
</dbReference>
<comment type="similarity">
    <text evidence="5">In the C-terminal section; belongs to the PRA-PH family.</text>
</comment>
<dbReference type="NCBIfam" id="NF000768">
    <property type="entry name" value="PRK00051.1"/>
    <property type="match status" value="1"/>
</dbReference>
<comment type="cofactor">
    <cofactor evidence="12">
        <name>Zn(2+)</name>
        <dbReference type="ChEBI" id="CHEBI:29105"/>
    </cofactor>
    <text evidence="12">Binds 1 zinc ion per subunit.</text>
</comment>
<comment type="caution">
    <text evidence="14">The sequence shown here is derived from an EMBL/GenBank/DDBJ whole genome shotgun (WGS) entry which is preliminary data.</text>
</comment>
<keyword evidence="7 12" id="KW-0963">Cytoplasm</keyword>
<dbReference type="EC" id="3.5.4.19" evidence="12"/>
<gene>
    <name evidence="12 14" type="primary">hisI</name>
    <name evidence="14" type="ORF">HMPREF9123_1054</name>
</gene>
<feature type="binding site" evidence="12">
    <location>
        <position position="110"/>
    </location>
    <ligand>
        <name>Mg(2+)</name>
        <dbReference type="ChEBI" id="CHEBI:18420"/>
    </ligand>
</feature>
<evidence type="ECO:0000256" key="4">
    <source>
        <dbReference type="ARBA" id="ARBA00005204"/>
    </source>
</evidence>
<comment type="subunit">
    <text evidence="12">Homodimer.</text>
</comment>
<organism evidence="14 15">
    <name type="scientific">Neisseria bacilliformis ATCC BAA-1200</name>
    <dbReference type="NCBI Taxonomy" id="888742"/>
    <lineage>
        <taxon>Bacteria</taxon>
        <taxon>Pseudomonadati</taxon>
        <taxon>Pseudomonadota</taxon>
        <taxon>Betaproteobacteria</taxon>
        <taxon>Neisseriales</taxon>
        <taxon>Neisseriaceae</taxon>
        <taxon>Neisseria</taxon>
    </lineage>
</organism>
<dbReference type="HAMAP" id="MF_01021">
    <property type="entry name" value="HisI"/>
    <property type="match status" value="1"/>
</dbReference>
<evidence type="ECO:0000256" key="9">
    <source>
        <dbReference type="ARBA" id="ARBA00022801"/>
    </source>
</evidence>
<dbReference type="Pfam" id="PF01502">
    <property type="entry name" value="PRA-CH"/>
    <property type="match status" value="1"/>
</dbReference>
<dbReference type="GO" id="GO:0005737">
    <property type="term" value="C:cytoplasm"/>
    <property type="evidence" value="ECO:0007669"/>
    <property type="project" value="UniProtKB-SubCell"/>
</dbReference>
<proteinExistence type="inferred from homology"/>
<dbReference type="GO" id="GO:0008270">
    <property type="term" value="F:zinc ion binding"/>
    <property type="evidence" value="ECO:0007669"/>
    <property type="project" value="UniProtKB-UniRule"/>
</dbReference>
<comment type="similarity">
    <text evidence="12">Belongs to the PRA-CH family.</text>
</comment>
<evidence type="ECO:0000256" key="8">
    <source>
        <dbReference type="ARBA" id="ARBA00022605"/>
    </source>
</evidence>
<evidence type="ECO:0000313" key="14">
    <source>
        <dbReference type="EMBL" id="EGF11248.1"/>
    </source>
</evidence>
<feature type="binding site" evidence="12">
    <location>
        <position position="112"/>
    </location>
    <ligand>
        <name>Mg(2+)</name>
        <dbReference type="ChEBI" id="CHEBI:18420"/>
    </ligand>
</feature>
<comment type="pathway">
    <text evidence="4">Amino-acid biosynthesis; L-histidine biosynthesis; L-histidine from 5-phospho-alpha-D-ribose 1-diphosphate: step 2/9.</text>
</comment>
<dbReference type="GO" id="GO:0004635">
    <property type="term" value="F:phosphoribosyl-AMP cyclohydrolase activity"/>
    <property type="evidence" value="ECO:0007669"/>
    <property type="project" value="UniProtKB-UniRule"/>
</dbReference>
<evidence type="ECO:0000256" key="5">
    <source>
        <dbReference type="ARBA" id="ARBA00007731"/>
    </source>
</evidence>
<evidence type="ECO:0000256" key="7">
    <source>
        <dbReference type="ARBA" id="ARBA00022490"/>
    </source>
</evidence>
<dbReference type="EMBL" id="AFAY01000021">
    <property type="protein sequence ID" value="EGF11248.1"/>
    <property type="molecule type" value="Genomic_DNA"/>
</dbReference>
<feature type="binding site" evidence="12">
    <location>
        <position position="108"/>
    </location>
    <ligand>
        <name>Mg(2+)</name>
        <dbReference type="ChEBI" id="CHEBI:18420"/>
    </ligand>
</feature>
<keyword evidence="8 12" id="KW-0028">Amino-acid biosynthesis</keyword>
<evidence type="ECO:0000313" key="15">
    <source>
        <dbReference type="Proteomes" id="UP000004105"/>
    </source>
</evidence>
<dbReference type="UniPathway" id="UPA00031">
    <property type="reaction ID" value="UER00008"/>
</dbReference>
<keyword evidence="9 12" id="KW-0378">Hydrolase</keyword>
<dbReference type="GO" id="GO:0000105">
    <property type="term" value="P:L-histidine biosynthetic process"/>
    <property type="evidence" value="ECO:0007669"/>
    <property type="project" value="UniProtKB-UniRule"/>
</dbReference>
<feature type="domain" description="Phosphoribosyl-AMP cyclohydrolase" evidence="13">
    <location>
        <begin position="61"/>
        <end position="135"/>
    </location>
</feature>
<dbReference type="PANTHER" id="PTHR42945:SF1">
    <property type="entry name" value="HISTIDINE BIOSYNTHESIS BIFUNCTIONAL PROTEIN HIS7"/>
    <property type="match status" value="1"/>
</dbReference>
<dbReference type="SUPFAM" id="SSF141734">
    <property type="entry name" value="HisI-like"/>
    <property type="match status" value="1"/>
</dbReference>
<dbReference type="GO" id="GO:0004636">
    <property type="term" value="F:phosphoribosyl-ATP diphosphatase activity"/>
    <property type="evidence" value="ECO:0007669"/>
    <property type="project" value="UniProtKB-EC"/>
</dbReference>
<dbReference type="FunFam" id="3.10.20.810:FF:000001">
    <property type="entry name" value="Histidine biosynthesis bifunctional protein HisIE"/>
    <property type="match status" value="1"/>
</dbReference>
<dbReference type="STRING" id="267212.GCA_001063965_00797"/>
<comment type="similarity">
    <text evidence="6">In the N-terminal section; belongs to the PRA-CH family.</text>
</comment>
<comment type="function">
    <text evidence="12">Catalyzes the hydrolysis of the adenine ring of phosphoribosyl-AMP.</text>
</comment>
<comment type="catalytic activity">
    <reaction evidence="1 12">
        <text>1-(5-phospho-beta-D-ribosyl)-5'-AMP + H2O = 1-(5-phospho-beta-D-ribosyl)-5-[(5-phospho-beta-D-ribosylamino)methylideneamino]imidazole-4-carboxamide</text>
        <dbReference type="Rhea" id="RHEA:20049"/>
        <dbReference type="ChEBI" id="CHEBI:15377"/>
        <dbReference type="ChEBI" id="CHEBI:58435"/>
        <dbReference type="ChEBI" id="CHEBI:59457"/>
        <dbReference type="EC" id="3.5.4.19"/>
    </reaction>
</comment>
<comment type="cofactor">
    <cofactor evidence="12">
        <name>Mg(2+)</name>
        <dbReference type="ChEBI" id="CHEBI:18420"/>
    </cofactor>
    <text evidence="12">Binds 1 Mg(2+) ion per subunit.</text>
</comment>
<name>F2BBE9_9NEIS</name>
<protein>
    <recommendedName>
        <fullName evidence="12">Phosphoribosyl-AMP cyclohydrolase</fullName>
        <shortName evidence="12">PRA-CH</shortName>
        <ecNumber evidence="12">3.5.4.19</ecNumber>
    </recommendedName>
</protein>
<evidence type="ECO:0000256" key="10">
    <source>
        <dbReference type="ARBA" id="ARBA00022833"/>
    </source>
</evidence>
<evidence type="ECO:0000256" key="11">
    <source>
        <dbReference type="ARBA" id="ARBA00023102"/>
    </source>
</evidence>
<evidence type="ECO:0000259" key="13">
    <source>
        <dbReference type="Pfam" id="PF01502"/>
    </source>
</evidence>
<accession>F2BBE9</accession>
<evidence type="ECO:0000256" key="1">
    <source>
        <dbReference type="ARBA" id="ARBA00000024"/>
    </source>
</evidence>
<dbReference type="InterPro" id="IPR026660">
    <property type="entry name" value="PRA-CH"/>
</dbReference>
<comment type="catalytic activity">
    <reaction evidence="2">
        <text>1-(5-phospho-beta-D-ribosyl)-ATP + H2O = 1-(5-phospho-beta-D-ribosyl)-5'-AMP + diphosphate + H(+)</text>
        <dbReference type="Rhea" id="RHEA:22828"/>
        <dbReference type="ChEBI" id="CHEBI:15377"/>
        <dbReference type="ChEBI" id="CHEBI:15378"/>
        <dbReference type="ChEBI" id="CHEBI:33019"/>
        <dbReference type="ChEBI" id="CHEBI:59457"/>
        <dbReference type="ChEBI" id="CHEBI:73183"/>
        <dbReference type="EC" id="3.6.1.31"/>
    </reaction>
</comment>
<keyword evidence="11 12" id="KW-0368">Histidine biosynthesis</keyword>
<keyword evidence="15" id="KW-1185">Reference proteome</keyword>
<comment type="subcellular location">
    <subcellularLocation>
        <location evidence="12">Cytoplasm</location>
    </subcellularLocation>
</comment>
<feature type="binding site" evidence="12">
    <location>
        <position position="126"/>
    </location>
    <ligand>
        <name>Zn(2+)</name>
        <dbReference type="ChEBI" id="CHEBI:29105"/>
        <note>ligand shared between dimeric partners</note>
    </ligand>
</feature>
<dbReference type="Gene3D" id="3.10.20.810">
    <property type="entry name" value="Phosphoribosyl-AMP cyclohydrolase"/>
    <property type="match status" value="1"/>
</dbReference>
<dbReference type="InterPro" id="IPR002496">
    <property type="entry name" value="PRib_AMP_CycHydrolase_dom"/>
</dbReference>
<evidence type="ECO:0000256" key="12">
    <source>
        <dbReference type="HAMAP-Rule" id="MF_01021"/>
    </source>
</evidence>
<feature type="binding site" evidence="12">
    <location>
        <position position="133"/>
    </location>
    <ligand>
        <name>Zn(2+)</name>
        <dbReference type="ChEBI" id="CHEBI:29105"/>
        <note>ligand shared between dimeric partners</note>
    </ligand>
</feature>
<dbReference type="PANTHER" id="PTHR42945">
    <property type="entry name" value="HISTIDINE BIOSYNTHESIS BIFUNCTIONAL PROTEIN"/>
    <property type="match status" value="1"/>
</dbReference>